<feature type="region of interest" description="Disordered" evidence="1">
    <location>
        <begin position="163"/>
        <end position="183"/>
    </location>
</feature>
<evidence type="ECO:0000256" key="1">
    <source>
        <dbReference type="SAM" id="MobiDB-lite"/>
    </source>
</evidence>
<evidence type="ECO:0000259" key="2">
    <source>
        <dbReference type="PROSITE" id="PS50076"/>
    </source>
</evidence>
<dbReference type="InterPro" id="IPR001623">
    <property type="entry name" value="DnaJ_domain"/>
</dbReference>
<feature type="compositionally biased region" description="Basic and acidic residues" evidence="1">
    <location>
        <begin position="450"/>
        <end position="463"/>
    </location>
</feature>
<dbReference type="InterPro" id="IPR036869">
    <property type="entry name" value="J_dom_sf"/>
</dbReference>
<feature type="compositionally biased region" description="Basic and acidic residues" evidence="1">
    <location>
        <begin position="309"/>
        <end position="325"/>
    </location>
</feature>
<feature type="compositionally biased region" description="Polar residues" evidence="1">
    <location>
        <begin position="288"/>
        <end position="304"/>
    </location>
</feature>
<dbReference type="InterPro" id="IPR018253">
    <property type="entry name" value="DnaJ_domain_CS"/>
</dbReference>
<dbReference type="PROSITE" id="PS50076">
    <property type="entry name" value="DNAJ_2"/>
    <property type="match status" value="1"/>
</dbReference>
<feature type="region of interest" description="Disordered" evidence="1">
    <location>
        <begin position="237"/>
        <end position="258"/>
    </location>
</feature>
<dbReference type="Pfam" id="PF23551">
    <property type="entry name" value="Zn_ribbon_20"/>
    <property type="match status" value="1"/>
</dbReference>
<dbReference type="Pfam" id="PF11926">
    <property type="entry name" value="DUF3444"/>
    <property type="match status" value="1"/>
</dbReference>
<comment type="caution">
    <text evidence="3">The sequence shown here is derived from an EMBL/GenBank/DDBJ whole genome shotgun (WGS) entry which is preliminary data.</text>
</comment>
<name>A0ABC8RH74_9AQUA</name>
<dbReference type="Proteomes" id="UP001642360">
    <property type="component" value="Unassembled WGS sequence"/>
</dbReference>
<feature type="compositionally biased region" description="Basic residues" evidence="1">
    <location>
        <begin position="326"/>
        <end position="335"/>
    </location>
</feature>
<accession>A0ABC8RH74</accession>
<feature type="domain" description="J" evidence="2">
    <location>
        <begin position="66"/>
        <end position="130"/>
    </location>
</feature>
<dbReference type="PROSITE" id="PS00636">
    <property type="entry name" value="DNAJ_1"/>
    <property type="match status" value="1"/>
</dbReference>
<feature type="region of interest" description="Disordered" evidence="1">
    <location>
        <begin position="387"/>
        <end position="408"/>
    </location>
</feature>
<feature type="region of interest" description="Disordered" evidence="1">
    <location>
        <begin position="744"/>
        <end position="774"/>
    </location>
</feature>
<feature type="region of interest" description="Disordered" evidence="1">
    <location>
        <begin position="450"/>
        <end position="502"/>
    </location>
</feature>
<feature type="compositionally biased region" description="Basic and acidic residues" evidence="1">
    <location>
        <begin position="748"/>
        <end position="774"/>
    </location>
</feature>
<proteinExistence type="predicted"/>
<dbReference type="EMBL" id="CAUOFW020001391">
    <property type="protein sequence ID" value="CAK9144320.1"/>
    <property type="molecule type" value="Genomic_DNA"/>
</dbReference>
<evidence type="ECO:0000313" key="4">
    <source>
        <dbReference type="Proteomes" id="UP001642360"/>
    </source>
</evidence>
<dbReference type="InterPro" id="IPR024593">
    <property type="entry name" value="DUF3444"/>
</dbReference>
<sequence length="774" mass="86731">MECNRDEAVRAKEIAEKKFRTKDISGAKKFAIKAQTLYPGLEGISQMLATLDVYVSAENLVNGEADRYGMLGVDPLADEDTLRKHYRKLALMLHPDKNKCIGAEGAFKLISEAWSVLSDKAKRSAYDQKRNCGISQKRVQPPTRGSSAPAGQNGFCNFAKSKASHTRVPKGNTTKGSAAPVAESRKQKNSSFWTICNRCKMRYEYLRMYLNHNLLCPNCNEPFLAVEIEPPTSNGSKFSIKGNYSQQRQNPSHQGVTNNVHSSARFAESKQFTFFDSSNHTNFQWGPFSRTSGSASPAQASSIVQQAYERAKREREEAQAATKREAFRKKNKASKRMSSVQSSGLSNAMKRGRGIEDLGASNSGRSITKQLGIGTGVASPASFSVTKQGCSEQGSMSGTNKLSSTKDVPNTHVNHLLLEKARTEILRKLNEWSSATVDKSAAKGEENVIEKVKDKEKERDHAVVKGLTRNQNKSEEPNDFRNGTPPNKPILSTSSGNPEKETIEPFSINVPDSDFHDFDRGRTERCFGENQVWAAYDDDDGMPRYYAMVHNVISFNPFKMRISWLNSKTSIEPGPLNWVGSGFSKTFGDFRIGKLEVNTSLDAFSHKVRWTKGTLGPIRIFPRRGDVWALYRNWSPEWNELTADEVIHKYDLVEVLEDYDEELGAIVFPLVKVAGFKTLFHHHLDPREIKRIPLEEMFRFSHHVPSFLLTGQEAPNAPRGCLELDPAAMPSEFLHVIMDVNEAETVENEEKAKEETEDPESKAKNEVSESKEEY</sequence>
<keyword evidence="4" id="KW-1185">Reference proteome</keyword>
<gene>
    <name evidence="3" type="ORF">ILEXP_LOCUS12073</name>
</gene>
<dbReference type="SMART" id="SM00271">
    <property type="entry name" value="DnaJ"/>
    <property type="match status" value="1"/>
</dbReference>
<evidence type="ECO:0000313" key="3">
    <source>
        <dbReference type="EMBL" id="CAK9144320.1"/>
    </source>
</evidence>
<dbReference type="Gene3D" id="1.10.287.110">
    <property type="entry name" value="DnaJ domain"/>
    <property type="match status" value="1"/>
</dbReference>
<protein>
    <recommendedName>
        <fullName evidence="2">J domain-containing protein</fullName>
    </recommendedName>
</protein>
<dbReference type="CDD" id="cd06257">
    <property type="entry name" value="DnaJ"/>
    <property type="match status" value="1"/>
</dbReference>
<dbReference type="AlphaFoldDB" id="A0ABC8RH74"/>
<dbReference type="Pfam" id="PF00226">
    <property type="entry name" value="DnaJ"/>
    <property type="match status" value="1"/>
</dbReference>
<dbReference type="SUPFAM" id="SSF46565">
    <property type="entry name" value="Chaperone J-domain"/>
    <property type="match status" value="1"/>
</dbReference>
<dbReference type="PANTHER" id="PTHR44137">
    <property type="entry name" value="BNAC03G44070D PROTEIN"/>
    <property type="match status" value="1"/>
</dbReference>
<dbReference type="PANTHER" id="PTHR44137:SF58">
    <property type="entry name" value="J DOMAIN-CONTAINING PROTEIN"/>
    <property type="match status" value="1"/>
</dbReference>
<feature type="region of interest" description="Disordered" evidence="1">
    <location>
        <begin position="288"/>
        <end position="363"/>
    </location>
</feature>
<dbReference type="InterPro" id="IPR056988">
    <property type="entry name" value="Zn_ribbon_pln"/>
</dbReference>
<reference evidence="3 4" key="1">
    <citation type="submission" date="2024-02" db="EMBL/GenBank/DDBJ databases">
        <authorList>
            <person name="Vignale AGUSTIN F."/>
            <person name="Sosa J E."/>
            <person name="Modenutti C."/>
        </authorList>
    </citation>
    <scope>NUCLEOTIDE SEQUENCE [LARGE SCALE GENOMIC DNA]</scope>
</reference>
<dbReference type="PRINTS" id="PR00625">
    <property type="entry name" value="JDOMAIN"/>
</dbReference>
<organism evidence="3 4">
    <name type="scientific">Ilex paraguariensis</name>
    <name type="common">yerba mate</name>
    <dbReference type="NCBI Taxonomy" id="185542"/>
    <lineage>
        <taxon>Eukaryota</taxon>
        <taxon>Viridiplantae</taxon>
        <taxon>Streptophyta</taxon>
        <taxon>Embryophyta</taxon>
        <taxon>Tracheophyta</taxon>
        <taxon>Spermatophyta</taxon>
        <taxon>Magnoliopsida</taxon>
        <taxon>eudicotyledons</taxon>
        <taxon>Gunneridae</taxon>
        <taxon>Pentapetalae</taxon>
        <taxon>asterids</taxon>
        <taxon>campanulids</taxon>
        <taxon>Aquifoliales</taxon>
        <taxon>Aquifoliaceae</taxon>
        <taxon>Ilex</taxon>
    </lineage>
</organism>
<feature type="compositionally biased region" description="Polar residues" evidence="1">
    <location>
        <begin position="336"/>
        <end position="346"/>
    </location>
</feature>